<organism evidence="2 3">
    <name type="scientific">Sulfobacillus thermotolerans</name>
    <dbReference type="NCBI Taxonomy" id="338644"/>
    <lineage>
        <taxon>Bacteria</taxon>
        <taxon>Bacillati</taxon>
        <taxon>Bacillota</taxon>
        <taxon>Clostridia</taxon>
        <taxon>Eubacteriales</taxon>
        <taxon>Clostridiales Family XVII. Incertae Sedis</taxon>
        <taxon>Sulfobacillus</taxon>
    </lineage>
</organism>
<gene>
    <name evidence="2" type="ORF">BXT84_07290</name>
</gene>
<dbReference type="EMBL" id="CP019454">
    <property type="protein sequence ID" value="AUW93770.1"/>
    <property type="molecule type" value="Genomic_DNA"/>
</dbReference>
<reference evidence="2 3" key="1">
    <citation type="journal article" date="2019" name="Sci. Rep.">
        <title>Sulfobacillus thermotolerans: new insights into resistance and metabolic capacities of acidophilic chemolithotrophs.</title>
        <authorList>
            <person name="Panyushkina A.E."/>
            <person name="Babenko V.V."/>
            <person name="Nikitina A.S."/>
            <person name="Selezneva O.V."/>
            <person name="Tsaplina I.A."/>
            <person name="Letarova M.A."/>
            <person name="Kostryukova E.S."/>
            <person name="Letarov A.V."/>
        </authorList>
    </citation>
    <scope>NUCLEOTIDE SEQUENCE [LARGE SCALE GENOMIC DNA]</scope>
    <source>
        <strain evidence="2 3">Kr1</strain>
    </source>
</reference>
<dbReference type="Proteomes" id="UP000325292">
    <property type="component" value="Chromosome"/>
</dbReference>
<protein>
    <submittedName>
        <fullName evidence="2">Uncharacterized protein</fullName>
    </submittedName>
</protein>
<feature type="transmembrane region" description="Helical" evidence="1">
    <location>
        <begin position="54"/>
        <end position="72"/>
    </location>
</feature>
<feature type="transmembrane region" description="Helical" evidence="1">
    <location>
        <begin position="93"/>
        <end position="118"/>
    </location>
</feature>
<evidence type="ECO:0000313" key="3">
    <source>
        <dbReference type="Proteomes" id="UP000325292"/>
    </source>
</evidence>
<proteinExistence type="predicted"/>
<sequence>MGAGMLVGFQGGAGFFERGRLSHTLSTLWLWGLGMVVVVVLWQTTGDRAPASLHGWWFAAGCILVFKALADIQRHQRISHTLSHLWVEPLEAVGTLWALVIGSGQVLAVVTGFVAGFALPFALQNWMSPWHSALTVLRTITLGAVGLENIVEALAPMRVHMDLEVLWMVPWLIWWEVSDWFWRDSSTTWQSKR</sequence>
<name>A0ABN5GZG9_9FIRM</name>
<evidence type="ECO:0000256" key="1">
    <source>
        <dbReference type="SAM" id="Phobius"/>
    </source>
</evidence>
<keyword evidence="3" id="KW-1185">Reference proteome</keyword>
<accession>A0ABN5GZG9</accession>
<keyword evidence="1" id="KW-0472">Membrane</keyword>
<feature type="transmembrane region" description="Helical" evidence="1">
    <location>
        <begin position="21"/>
        <end position="42"/>
    </location>
</feature>
<feature type="transmembrane region" description="Helical" evidence="1">
    <location>
        <begin position="130"/>
        <end position="151"/>
    </location>
</feature>
<keyword evidence="1" id="KW-0812">Transmembrane</keyword>
<evidence type="ECO:0000313" key="2">
    <source>
        <dbReference type="EMBL" id="AUW93770.1"/>
    </source>
</evidence>
<keyword evidence="1" id="KW-1133">Transmembrane helix</keyword>